<evidence type="ECO:0000256" key="1">
    <source>
        <dbReference type="SAM" id="MobiDB-lite"/>
    </source>
</evidence>
<dbReference type="AlphaFoldDB" id="A0AB34GMQ3"/>
<accession>A0AB34GMQ3</accession>
<organism evidence="3 4">
    <name type="scientific">Eschrichtius robustus</name>
    <name type="common">California gray whale</name>
    <name type="synonym">Eschrichtius gibbosus</name>
    <dbReference type="NCBI Taxonomy" id="9764"/>
    <lineage>
        <taxon>Eukaryota</taxon>
        <taxon>Metazoa</taxon>
        <taxon>Chordata</taxon>
        <taxon>Craniata</taxon>
        <taxon>Vertebrata</taxon>
        <taxon>Euteleostomi</taxon>
        <taxon>Mammalia</taxon>
        <taxon>Eutheria</taxon>
        <taxon>Laurasiatheria</taxon>
        <taxon>Artiodactyla</taxon>
        <taxon>Whippomorpha</taxon>
        <taxon>Cetacea</taxon>
        <taxon>Mysticeti</taxon>
        <taxon>Eschrichtiidae</taxon>
        <taxon>Eschrichtius</taxon>
    </lineage>
</organism>
<comment type="caution">
    <text evidence="3">The sequence shown here is derived from an EMBL/GenBank/DDBJ whole genome shotgun (WGS) entry which is preliminary data.</text>
</comment>
<evidence type="ECO:0000256" key="2">
    <source>
        <dbReference type="SAM" id="SignalP"/>
    </source>
</evidence>
<keyword evidence="2" id="KW-0732">Signal</keyword>
<feature type="region of interest" description="Disordered" evidence="1">
    <location>
        <begin position="179"/>
        <end position="229"/>
    </location>
</feature>
<dbReference type="EMBL" id="JAIQCJ010002160">
    <property type="protein sequence ID" value="KAJ8780383.1"/>
    <property type="molecule type" value="Genomic_DNA"/>
</dbReference>
<sequence length="587" mass="62100">MPTCAPTAGAALLWECLRLRLCLLLSKRPARLPLLVSLSRLLLQLPTPRPAGLHLPPLPRFPSPLLAPPALAPALRSPLDRPPRCRLGCPPARQPATIPEATARPWTPSELGALRSLAALSTRLSGVCGAARASVRWKSLRDAAGRGDSSSLPVAESLNLEPPNCHFWAPGPASIGSAPARVHASGRGRGAGKCDSARARRPQLPAQPPPLAQPGIARPPAPALDLSEVGPPAAGVPWVAWSEAGAEIQGAVTRRETATREGGERALVPWRGRARGASRRGRPEQEGNQNQDAGGLSQWGVVDREGACRRVSKPRASASRRELLAAGEARRENAALRRVARGSGRREGVQPAAVECLFPKDSEIKKVEFTDSPESRKEAASSKLFPRQHPGANGKVENEAQAARWAPASGPLGLGWRGKVVQQRPLSLTTSHCMQQRQGPPRTDGPWPRPSQACGRGVYRGRPAREARAGVGSPRRRGGGADSSPAEPEGSNCAQQPRVEWKLKAGSSLAGPEQNSREPPGVDSAGTARPTGKLGAAELVRRSPGCWDLSCGEAGLELDRPRECACAHRGGCARRPALLPPPPPQEI</sequence>
<feature type="compositionally biased region" description="Pro residues" evidence="1">
    <location>
        <begin position="205"/>
        <end position="222"/>
    </location>
</feature>
<evidence type="ECO:0000313" key="4">
    <source>
        <dbReference type="Proteomes" id="UP001159641"/>
    </source>
</evidence>
<evidence type="ECO:0000313" key="3">
    <source>
        <dbReference type="EMBL" id="KAJ8780383.1"/>
    </source>
</evidence>
<feature type="chain" id="PRO_5044199312" evidence="2">
    <location>
        <begin position="25"/>
        <end position="587"/>
    </location>
</feature>
<feature type="region of interest" description="Disordered" evidence="1">
    <location>
        <begin position="269"/>
        <end position="298"/>
    </location>
</feature>
<feature type="compositionally biased region" description="Polar residues" evidence="1">
    <location>
        <begin position="424"/>
        <end position="438"/>
    </location>
</feature>
<gene>
    <name evidence="3" type="ORF">J1605_011647</name>
</gene>
<feature type="signal peptide" evidence="2">
    <location>
        <begin position="1"/>
        <end position="24"/>
    </location>
</feature>
<dbReference type="Proteomes" id="UP001159641">
    <property type="component" value="Unassembled WGS sequence"/>
</dbReference>
<feature type="region of interest" description="Disordered" evidence="1">
    <location>
        <begin position="367"/>
        <end position="536"/>
    </location>
</feature>
<name>A0AB34GMQ3_ESCRO</name>
<keyword evidence="4" id="KW-1185">Reference proteome</keyword>
<feature type="compositionally biased region" description="Basic and acidic residues" evidence="1">
    <location>
        <begin position="367"/>
        <end position="380"/>
    </location>
</feature>
<protein>
    <submittedName>
        <fullName evidence="3">Uncharacterized protein</fullName>
    </submittedName>
</protein>
<proteinExistence type="predicted"/>
<reference evidence="3 4" key="1">
    <citation type="submission" date="2022-11" db="EMBL/GenBank/DDBJ databases">
        <title>Whole genome sequence of Eschrichtius robustus ER-17-0199.</title>
        <authorList>
            <person name="Bruniche-Olsen A."/>
            <person name="Black A.N."/>
            <person name="Fields C.J."/>
            <person name="Walden K."/>
            <person name="Dewoody J.A."/>
        </authorList>
    </citation>
    <scope>NUCLEOTIDE SEQUENCE [LARGE SCALE GENOMIC DNA]</scope>
    <source>
        <strain evidence="3">ER-17-0199</strain>
        <tissue evidence="3">Blubber</tissue>
    </source>
</reference>